<evidence type="ECO:0000256" key="17">
    <source>
        <dbReference type="PIRSR" id="PIRSR600823-4"/>
    </source>
</evidence>
<evidence type="ECO:0000256" key="1">
    <source>
        <dbReference type="ARBA" id="ARBA00000189"/>
    </source>
</evidence>
<dbReference type="PROSITE" id="PS00436">
    <property type="entry name" value="PEROXIDASE_2"/>
    <property type="match status" value="1"/>
</dbReference>
<dbReference type="InterPro" id="IPR019794">
    <property type="entry name" value="Peroxidases_AS"/>
</dbReference>
<dbReference type="GO" id="GO:0046872">
    <property type="term" value="F:metal ion binding"/>
    <property type="evidence" value="ECO:0007669"/>
    <property type="project" value="UniProtKB-UniRule"/>
</dbReference>
<keyword evidence="8 16" id="KW-0106">Calcium</keyword>
<evidence type="ECO:0000256" key="4">
    <source>
        <dbReference type="ARBA" id="ARBA00012313"/>
    </source>
</evidence>
<keyword evidence="19" id="KW-0964">Secreted</keyword>
<feature type="binding site" evidence="15">
    <location>
        <position position="165"/>
    </location>
    <ligand>
        <name>substrate</name>
    </ligand>
</feature>
<feature type="binding site" evidence="16">
    <location>
        <position position="92"/>
    </location>
    <ligand>
        <name>Ca(2+)</name>
        <dbReference type="ChEBI" id="CHEBI:29108"/>
        <label>1</label>
    </ligand>
</feature>
<dbReference type="FunFam" id="1.10.520.10:FF:000008">
    <property type="entry name" value="Peroxidase"/>
    <property type="match status" value="1"/>
</dbReference>
<dbReference type="Pfam" id="PF00141">
    <property type="entry name" value="peroxidase"/>
    <property type="match status" value="1"/>
</dbReference>
<evidence type="ECO:0000256" key="18">
    <source>
        <dbReference type="PIRSR" id="PIRSR600823-5"/>
    </source>
</evidence>
<feature type="binding site" evidence="16">
    <location>
        <position position="196"/>
    </location>
    <ligand>
        <name>Ca(2+)</name>
        <dbReference type="ChEBI" id="CHEBI:29108"/>
        <label>2</label>
    </ligand>
</feature>
<feature type="binding site" evidence="16">
    <location>
        <position position="246"/>
    </location>
    <ligand>
        <name>Ca(2+)</name>
        <dbReference type="ChEBI" id="CHEBI:29108"/>
        <label>2</label>
    </ligand>
</feature>
<feature type="binding site" evidence="16">
    <location>
        <position position="74"/>
    </location>
    <ligand>
        <name>Ca(2+)</name>
        <dbReference type="ChEBI" id="CHEBI:29108"/>
        <label>1</label>
    </ligand>
</feature>
<dbReference type="InterPro" id="IPR000823">
    <property type="entry name" value="Peroxidase_pln"/>
</dbReference>
<evidence type="ECO:0000256" key="15">
    <source>
        <dbReference type="PIRSR" id="PIRSR600823-2"/>
    </source>
</evidence>
<dbReference type="PANTHER" id="PTHR31388">
    <property type="entry name" value="PEROXIDASE 72-RELATED"/>
    <property type="match status" value="1"/>
</dbReference>
<name>M8BZF4_AEGTA</name>
<dbReference type="CDD" id="cd00693">
    <property type="entry name" value="secretory_peroxidase"/>
    <property type="match status" value="1"/>
</dbReference>
<dbReference type="InterPro" id="IPR010255">
    <property type="entry name" value="Haem_peroxidase_sf"/>
</dbReference>
<evidence type="ECO:0000256" key="11">
    <source>
        <dbReference type="ARBA" id="ARBA00023157"/>
    </source>
</evidence>
<feature type="disulfide bond" evidence="18">
    <location>
        <begin position="72"/>
        <end position="77"/>
    </location>
</feature>
<sequence length="383" mass="41628">MASSKGSWAALALLLLVALASTAVNGDHKLSAGYYDKTCPNVQRVVRRVMAYKVAGEPAIAPAILRLFFHDCFVNGCDASVLLDGTYFSESEKDALPNASLRGFEVIDEIKSVLEHNCPATVSCADVLALASRDAVTMLGGPAWSMPLGRMDSRTADRDGAENLPSPRDNYTSLVSTFRERGLDARDMTALSGAHTVGMANCHNYRGRIYGTDGDTNIDPSFAETRRQTCPDGDNEGGMAPFDEQTPMTFDNAYYKDLIARRGLLSSDQALYGSGGRQDDLVEMYSRDGKRFAKDFAKAMVKMGNIRPSKGTTLEISVLLAVRGGQEEIPSRTMGHSMPTQGQGGLGIENLEIKNKCLMSKWLYRVKFLVGNGMSTRFGKIRG</sequence>
<dbReference type="PROSITE" id="PS00435">
    <property type="entry name" value="PEROXIDASE_1"/>
    <property type="match status" value="1"/>
</dbReference>
<keyword evidence="11 18" id="KW-1015">Disulfide bond</keyword>
<dbReference type="PROSITE" id="PS50873">
    <property type="entry name" value="PEROXIDASE_4"/>
    <property type="match status" value="1"/>
</dbReference>
<reference evidence="21" key="1">
    <citation type="submission" date="2015-06" db="UniProtKB">
        <authorList>
            <consortium name="EnsemblPlants"/>
        </authorList>
    </citation>
    <scope>IDENTIFICATION</scope>
</reference>
<accession>M8BZF4</accession>
<dbReference type="PRINTS" id="PR00458">
    <property type="entry name" value="PEROXIDASE"/>
</dbReference>
<evidence type="ECO:0000256" key="5">
    <source>
        <dbReference type="ARBA" id="ARBA00022559"/>
    </source>
</evidence>
<dbReference type="Gene3D" id="1.10.520.10">
    <property type="match status" value="1"/>
</dbReference>
<dbReference type="InterPro" id="IPR002016">
    <property type="entry name" value="Haem_peroxidase"/>
</dbReference>
<evidence type="ECO:0000256" key="12">
    <source>
        <dbReference type="ARBA" id="ARBA00023283"/>
    </source>
</evidence>
<feature type="binding site" evidence="16">
    <location>
        <position position="80"/>
    </location>
    <ligand>
        <name>Ca(2+)</name>
        <dbReference type="ChEBI" id="CHEBI:29108"/>
        <label>1</label>
    </ligand>
</feature>
<dbReference type="Gene3D" id="1.10.420.10">
    <property type="entry name" value="Peroxidase, domain 2"/>
    <property type="match status" value="1"/>
</dbReference>
<comment type="similarity">
    <text evidence="19">Belongs to the peroxidase family. Classical plant (class III) peroxidase subfamily.</text>
</comment>
<dbReference type="EC" id="1.11.1.7" evidence="4 19"/>
<evidence type="ECO:0000256" key="10">
    <source>
        <dbReference type="ARBA" id="ARBA00023004"/>
    </source>
</evidence>
<feature type="signal peptide" evidence="19">
    <location>
        <begin position="1"/>
        <end position="26"/>
    </location>
</feature>
<feature type="active site" description="Proton acceptor" evidence="14">
    <location>
        <position position="70"/>
    </location>
</feature>
<feature type="binding site" description="axial binding residue" evidence="16">
    <location>
        <position position="195"/>
    </location>
    <ligand>
        <name>heme b</name>
        <dbReference type="ChEBI" id="CHEBI:60344"/>
    </ligand>
    <ligandPart>
        <name>Fe</name>
        <dbReference type="ChEBI" id="CHEBI:18248"/>
    </ligandPart>
</feature>
<comment type="subcellular location">
    <subcellularLocation>
        <location evidence="19">Secreted</location>
    </subcellularLocation>
</comment>
<evidence type="ECO:0000256" key="8">
    <source>
        <dbReference type="ARBA" id="ARBA00022837"/>
    </source>
</evidence>
<dbReference type="GO" id="GO:0140825">
    <property type="term" value="F:lactoperoxidase activity"/>
    <property type="evidence" value="ECO:0007669"/>
    <property type="project" value="UniProtKB-EC"/>
</dbReference>
<dbReference type="PANTHER" id="PTHR31388:SF189">
    <property type="entry name" value="PEROXIDASE"/>
    <property type="match status" value="1"/>
</dbReference>
<dbReference type="SUPFAM" id="SSF48113">
    <property type="entry name" value="Heme-dependent peroxidases"/>
    <property type="match status" value="1"/>
</dbReference>
<dbReference type="EnsemblPlants" id="EMT27344">
    <property type="protein sequence ID" value="EMT27344"/>
    <property type="gene ID" value="F775_15718"/>
</dbReference>
<evidence type="ECO:0000256" key="13">
    <source>
        <dbReference type="ARBA" id="ARBA00023324"/>
    </source>
</evidence>
<feature type="binding site" evidence="16">
    <location>
        <position position="71"/>
    </location>
    <ligand>
        <name>Ca(2+)</name>
        <dbReference type="ChEBI" id="CHEBI:29108"/>
        <label>1</label>
    </ligand>
</feature>
<proteinExistence type="inferred from homology"/>
<feature type="binding site" evidence="16">
    <location>
        <position position="243"/>
    </location>
    <ligand>
        <name>Ca(2+)</name>
        <dbReference type="ChEBI" id="CHEBI:29108"/>
        <label>2</label>
    </ligand>
</feature>
<dbReference type="GO" id="GO:0006979">
    <property type="term" value="P:response to oxidative stress"/>
    <property type="evidence" value="ECO:0007669"/>
    <property type="project" value="UniProtKB-UniRule"/>
</dbReference>
<dbReference type="FunFam" id="1.10.420.10:FF:000001">
    <property type="entry name" value="Peroxidase"/>
    <property type="match status" value="1"/>
</dbReference>
<feature type="disulfide bond" evidence="18">
    <location>
        <begin position="39"/>
        <end position="118"/>
    </location>
</feature>
<evidence type="ECO:0000256" key="3">
    <source>
        <dbReference type="ARBA" id="ARBA00006873"/>
    </source>
</evidence>
<dbReference type="PRINTS" id="PR00461">
    <property type="entry name" value="PLPEROXIDASE"/>
</dbReference>
<evidence type="ECO:0000256" key="9">
    <source>
        <dbReference type="ARBA" id="ARBA00023002"/>
    </source>
</evidence>
<feature type="domain" description="Plant heme peroxidase family profile" evidence="20">
    <location>
        <begin position="29"/>
        <end position="361"/>
    </location>
</feature>
<keyword evidence="19" id="KW-0732">Signal</keyword>
<keyword evidence="10 16" id="KW-0408">Iron</keyword>
<comment type="similarity">
    <text evidence="3">Belongs to the peroxidase family. Ascorbate peroxidase subfamily.</text>
</comment>
<comment type="function">
    <text evidence="2">Removal of H(2)O(2), oxidation of toxic reductants, biosynthesis and degradation of lignin, suberization, auxin catabolism, response to environmental stresses such as wounding, pathogen attack and oxidative stress. These functions might be dependent on each isozyme/isoform in each plant tissue.</text>
</comment>
<dbReference type="InterPro" id="IPR019793">
    <property type="entry name" value="Peroxidases_heam-ligand_BS"/>
</dbReference>
<dbReference type="GO" id="GO:0005576">
    <property type="term" value="C:extracellular region"/>
    <property type="evidence" value="ECO:0007669"/>
    <property type="project" value="UniProtKB-SubCell"/>
</dbReference>
<evidence type="ECO:0000256" key="2">
    <source>
        <dbReference type="ARBA" id="ARBA00002322"/>
    </source>
</evidence>
<evidence type="ECO:0000259" key="20">
    <source>
        <dbReference type="PROSITE" id="PS50873"/>
    </source>
</evidence>
<evidence type="ECO:0000256" key="19">
    <source>
        <dbReference type="RuleBase" id="RU362060"/>
    </source>
</evidence>
<dbReference type="InterPro" id="IPR033905">
    <property type="entry name" value="Secretory_peroxidase"/>
</dbReference>
<comment type="cofactor">
    <cofactor evidence="16 19">
        <name>heme b</name>
        <dbReference type="ChEBI" id="CHEBI:60344"/>
    </cofactor>
    <text evidence="16 19">Binds 1 heme b (iron(II)-protoporphyrin IX) group per subunit.</text>
</comment>
<organism evidence="21">
    <name type="scientific">Aegilops tauschii</name>
    <name type="common">Tausch's goatgrass</name>
    <name type="synonym">Aegilops squarrosa</name>
    <dbReference type="NCBI Taxonomy" id="37682"/>
    <lineage>
        <taxon>Eukaryota</taxon>
        <taxon>Viridiplantae</taxon>
        <taxon>Streptophyta</taxon>
        <taxon>Embryophyta</taxon>
        <taxon>Tracheophyta</taxon>
        <taxon>Spermatophyta</taxon>
        <taxon>Magnoliopsida</taxon>
        <taxon>Liliopsida</taxon>
        <taxon>Poales</taxon>
        <taxon>Poaceae</taxon>
        <taxon>BOP clade</taxon>
        <taxon>Pooideae</taxon>
        <taxon>Triticodae</taxon>
        <taxon>Triticeae</taxon>
        <taxon>Triticinae</taxon>
        <taxon>Aegilops</taxon>
    </lineage>
</organism>
<evidence type="ECO:0000256" key="7">
    <source>
        <dbReference type="ARBA" id="ARBA00022723"/>
    </source>
</evidence>
<evidence type="ECO:0000256" key="6">
    <source>
        <dbReference type="ARBA" id="ARBA00022617"/>
    </source>
</evidence>
<keyword evidence="9 19" id="KW-0560">Oxidoreductase</keyword>
<evidence type="ECO:0000256" key="16">
    <source>
        <dbReference type="PIRSR" id="PIRSR600823-3"/>
    </source>
</evidence>
<feature type="binding site" evidence="16">
    <location>
        <position position="76"/>
    </location>
    <ligand>
        <name>Ca(2+)</name>
        <dbReference type="ChEBI" id="CHEBI:29108"/>
        <label>1</label>
    </ligand>
</feature>
<evidence type="ECO:0000256" key="14">
    <source>
        <dbReference type="PIRSR" id="PIRSR600823-1"/>
    </source>
</evidence>
<evidence type="ECO:0000313" key="21">
    <source>
        <dbReference type="EnsemblPlants" id="EMT27344"/>
    </source>
</evidence>
<feature type="chain" id="PRO_5014486486" description="Peroxidase" evidence="19">
    <location>
        <begin position="27"/>
        <end position="383"/>
    </location>
</feature>
<keyword evidence="7 16" id="KW-0479">Metal-binding</keyword>
<keyword evidence="13 19" id="KW-0376">Hydrogen peroxide</keyword>
<dbReference type="GO" id="GO:0042744">
    <property type="term" value="P:hydrogen peroxide catabolic process"/>
    <property type="evidence" value="ECO:0007669"/>
    <property type="project" value="UniProtKB-KW"/>
</dbReference>
<keyword evidence="5 19" id="KW-0575">Peroxidase</keyword>
<feature type="binding site" evidence="16">
    <location>
        <position position="78"/>
    </location>
    <ligand>
        <name>Ca(2+)</name>
        <dbReference type="ChEBI" id="CHEBI:29108"/>
        <label>1</label>
    </ligand>
</feature>
<protein>
    <recommendedName>
        <fullName evidence="4 19">Peroxidase</fullName>
        <ecNumber evidence="4 19">1.11.1.7</ecNumber>
    </recommendedName>
</protein>
<comment type="catalytic activity">
    <reaction evidence="1 19">
        <text>2 a phenolic donor + H2O2 = 2 a phenolic radical donor + 2 H2O</text>
        <dbReference type="Rhea" id="RHEA:56136"/>
        <dbReference type="ChEBI" id="CHEBI:15377"/>
        <dbReference type="ChEBI" id="CHEBI:16240"/>
        <dbReference type="ChEBI" id="CHEBI:139520"/>
        <dbReference type="ChEBI" id="CHEBI:139521"/>
        <dbReference type="EC" id="1.11.1.7"/>
    </reaction>
</comment>
<dbReference type="GO" id="GO:0020037">
    <property type="term" value="F:heme binding"/>
    <property type="evidence" value="ECO:0007669"/>
    <property type="project" value="UniProtKB-UniRule"/>
</dbReference>
<dbReference type="AlphaFoldDB" id="M8BZF4"/>
<comment type="cofactor">
    <cofactor evidence="16 19">
        <name>Ca(2+)</name>
        <dbReference type="ChEBI" id="CHEBI:29108"/>
    </cofactor>
    <text evidence="16 19">Binds 2 calcium ions per subunit.</text>
</comment>
<feature type="site" description="Transition state stabilizer" evidence="17">
    <location>
        <position position="66"/>
    </location>
</feature>
<keyword evidence="12" id="KW-0873">Pyrrolidone carboxylic acid</keyword>
<feature type="disulfide bond" evidence="18">
    <location>
        <begin position="202"/>
        <end position="230"/>
    </location>
</feature>
<keyword evidence="6 19" id="KW-0349">Heme</keyword>
<feature type="binding site" evidence="16">
    <location>
        <position position="251"/>
    </location>
    <ligand>
        <name>Ca(2+)</name>
        <dbReference type="ChEBI" id="CHEBI:29108"/>
        <label>2</label>
    </ligand>
</feature>